<organism evidence="8 9">
    <name type="scientific">Gordonibacter faecis</name>
    <dbReference type="NCBI Taxonomy" id="3047475"/>
    <lineage>
        <taxon>Bacteria</taxon>
        <taxon>Bacillati</taxon>
        <taxon>Actinomycetota</taxon>
        <taxon>Coriobacteriia</taxon>
        <taxon>Eggerthellales</taxon>
        <taxon>Eggerthellaceae</taxon>
        <taxon>Gordonibacter</taxon>
    </lineage>
</organism>
<keyword evidence="5" id="KW-0804">Transcription</keyword>
<gene>
    <name evidence="8" type="ORF">QNJ86_03285</name>
</gene>
<evidence type="ECO:0000259" key="7">
    <source>
        <dbReference type="Pfam" id="PF08281"/>
    </source>
</evidence>
<keyword evidence="2" id="KW-0805">Transcription regulation</keyword>
<dbReference type="InterPro" id="IPR013249">
    <property type="entry name" value="RNA_pol_sigma70_r4_t2"/>
</dbReference>
<comment type="similarity">
    <text evidence="1">Belongs to the sigma-70 factor family. ECF subfamily.</text>
</comment>
<dbReference type="InterPro" id="IPR013324">
    <property type="entry name" value="RNA_pol_sigma_r3/r4-like"/>
</dbReference>
<dbReference type="InterPro" id="IPR013325">
    <property type="entry name" value="RNA_pol_sigma_r2"/>
</dbReference>
<feature type="domain" description="RNA polymerase sigma factor 70 region 4 type 2" evidence="7">
    <location>
        <begin position="95"/>
        <end position="145"/>
    </location>
</feature>
<protein>
    <submittedName>
        <fullName evidence="8">RNA polymerase sigma factor</fullName>
    </submittedName>
</protein>
<evidence type="ECO:0000256" key="3">
    <source>
        <dbReference type="ARBA" id="ARBA00023082"/>
    </source>
</evidence>
<sequence length="170" mass="19716">MDGHGALVYRLALSQTCSPQDAEDVAQDVFLRLLNDTTPFQDDEHLKAWLIRVTVNRCRELHRSVWKRRVDATDTTAPALANLAAPMQQLMESDVWEAVQRLPHQMRLVVHLHYFEGYPVADISRLTHCNPITVRTRLHRARTKLRLDLEQEAPHETTSYERISLADEQR</sequence>
<evidence type="ECO:0000313" key="8">
    <source>
        <dbReference type="EMBL" id="MDJ1649815.1"/>
    </source>
</evidence>
<keyword evidence="4" id="KW-0238">DNA-binding</keyword>
<dbReference type="PANTHER" id="PTHR43133">
    <property type="entry name" value="RNA POLYMERASE ECF-TYPE SIGMA FACTO"/>
    <property type="match status" value="1"/>
</dbReference>
<dbReference type="InterPro" id="IPR036388">
    <property type="entry name" value="WH-like_DNA-bd_sf"/>
</dbReference>
<dbReference type="SUPFAM" id="SSF88946">
    <property type="entry name" value="Sigma2 domain of RNA polymerase sigma factors"/>
    <property type="match status" value="1"/>
</dbReference>
<dbReference type="InterPro" id="IPR039425">
    <property type="entry name" value="RNA_pol_sigma-70-like"/>
</dbReference>
<evidence type="ECO:0000256" key="1">
    <source>
        <dbReference type="ARBA" id="ARBA00010641"/>
    </source>
</evidence>
<dbReference type="PANTHER" id="PTHR43133:SF8">
    <property type="entry name" value="RNA POLYMERASE SIGMA FACTOR HI_1459-RELATED"/>
    <property type="match status" value="1"/>
</dbReference>
<dbReference type="RefSeq" id="WP_283831158.1">
    <property type="nucleotide sequence ID" value="NZ_JASJEU010000006.1"/>
</dbReference>
<evidence type="ECO:0000313" key="9">
    <source>
        <dbReference type="Proteomes" id="UP001232750"/>
    </source>
</evidence>
<dbReference type="Gene3D" id="1.10.10.10">
    <property type="entry name" value="Winged helix-like DNA-binding domain superfamily/Winged helix DNA-binding domain"/>
    <property type="match status" value="1"/>
</dbReference>
<reference evidence="8 9" key="1">
    <citation type="submission" date="2023-05" db="EMBL/GenBank/DDBJ databases">
        <title>Gordonibacter KGMB12511T sp. nov., isolated from faeces of healthy Korean.</title>
        <authorList>
            <person name="Kim H.S."/>
            <person name="Kim J.-S."/>
            <person name="Suh M.K."/>
            <person name="Eom M.K."/>
            <person name="Do H.E."/>
            <person name="Lee J.-S."/>
        </authorList>
    </citation>
    <scope>NUCLEOTIDE SEQUENCE [LARGE SCALE GENOMIC DNA]</scope>
    <source>
        <strain evidence="8 9">KGMB12511</strain>
    </source>
</reference>
<dbReference type="InterPro" id="IPR007627">
    <property type="entry name" value="RNA_pol_sigma70_r2"/>
</dbReference>
<dbReference type="NCBIfam" id="TIGR02937">
    <property type="entry name" value="sigma70-ECF"/>
    <property type="match status" value="1"/>
</dbReference>
<dbReference type="InterPro" id="IPR014284">
    <property type="entry name" value="RNA_pol_sigma-70_dom"/>
</dbReference>
<dbReference type="Gene3D" id="1.10.1740.10">
    <property type="match status" value="1"/>
</dbReference>
<comment type="caution">
    <text evidence="8">The sequence shown here is derived from an EMBL/GenBank/DDBJ whole genome shotgun (WGS) entry which is preliminary data.</text>
</comment>
<dbReference type="Proteomes" id="UP001232750">
    <property type="component" value="Unassembled WGS sequence"/>
</dbReference>
<keyword evidence="3" id="KW-0731">Sigma factor</keyword>
<dbReference type="CDD" id="cd06171">
    <property type="entry name" value="Sigma70_r4"/>
    <property type="match status" value="1"/>
</dbReference>
<keyword evidence="9" id="KW-1185">Reference proteome</keyword>
<accession>A0ABT7DJW8</accession>
<feature type="domain" description="RNA polymerase sigma-70 region 2" evidence="6">
    <location>
        <begin position="4"/>
        <end position="67"/>
    </location>
</feature>
<dbReference type="Pfam" id="PF04542">
    <property type="entry name" value="Sigma70_r2"/>
    <property type="match status" value="1"/>
</dbReference>
<dbReference type="Pfam" id="PF08281">
    <property type="entry name" value="Sigma70_r4_2"/>
    <property type="match status" value="1"/>
</dbReference>
<name>A0ABT7DJW8_9ACTN</name>
<evidence type="ECO:0000256" key="2">
    <source>
        <dbReference type="ARBA" id="ARBA00023015"/>
    </source>
</evidence>
<proteinExistence type="inferred from homology"/>
<dbReference type="EMBL" id="JASJEU010000006">
    <property type="protein sequence ID" value="MDJ1649815.1"/>
    <property type="molecule type" value="Genomic_DNA"/>
</dbReference>
<evidence type="ECO:0000256" key="5">
    <source>
        <dbReference type="ARBA" id="ARBA00023163"/>
    </source>
</evidence>
<dbReference type="SUPFAM" id="SSF88659">
    <property type="entry name" value="Sigma3 and sigma4 domains of RNA polymerase sigma factors"/>
    <property type="match status" value="1"/>
</dbReference>
<evidence type="ECO:0000256" key="4">
    <source>
        <dbReference type="ARBA" id="ARBA00023125"/>
    </source>
</evidence>
<evidence type="ECO:0000259" key="6">
    <source>
        <dbReference type="Pfam" id="PF04542"/>
    </source>
</evidence>